<evidence type="ECO:0000256" key="12">
    <source>
        <dbReference type="HAMAP-Rule" id="MF_00051"/>
    </source>
</evidence>
<evidence type="ECO:0000259" key="14">
    <source>
        <dbReference type="Pfam" id="PF00464"/>
    </source>
</evidence>
<evidence type="ECO:0000256" key="7">
    <source>
        <dbReference type="ARBA" id="ARBA00022563"/>
    </source>
</evidence>
<evidence type="ECO:0000313" key="16">
    <source>
        <dbReference type="Proteomes" id="UP000557217"/>
    </source>
</evidence>
<keyword evidence="15" id="KW-0489">Methyltransferase</keyword>
<feature type="binding site" evidence="12">
    <location>
        <position position="243"/>
    </location>
    <ligand>
        <name>(6S)-5,6,7,8-tetrahydrofolate</name>
        <dbReference type="ChEBI" id="CHEBI:57453"/>
    </ligand>
</feature>
<comment type="cofactor">
    <cofactor evidence="2 12 13">
        <name>pyridoxal 5'-phosphate</name>
        <dbReference type="ChEBI" id="CHEBI:597326"/>
    </cofactor>
</comment>
<dbReference type="GO" id="GO:0035999">
    <property type="term" value="P:tetrahydrofolate interconversion"/>
    <property type="evidence" value="ECO:0007669"/>
    <property type="project" value="UniProtKB-UniRule"/>
</dbReference>
<evidence type="ECO:0000256" key="3">
    <source>
        <dbReference type="ARBA" id="ARBA00004496"/>
    </source>
</evidence>
<feature type="modified residue" description="N6-(pyridoxal phosphate)lysine" evidence="12 13">
    <location>
        <position position="228"/>
    </location>
</feature>
<comment type="function">
    <text evidence="11">Catalyzes the reversible interconversion of serine and glycine with tetrahydrofolate (THF) serving as the one-carbon carrier. This reaction serves as the major source of one-carbon groups required for the biosynthesis of purines, thymidylate, methionine, and other important biomolecules. Also exhibits THF-independent aldolase activity toward beta-hydroxyamino acids, producing glycine and aldehydes, via a retro-aldol mechanism. Thus, is able to catalyze the cleavage of L-allo-threonine.</text>
</comment>
<dbReference type="CDD" id="cd00378">
    <property type="entry name" value="SHMT"/>
    <property type="match status" value="1"/>
</dbReference>
<gene>
    <name evidence="12" type="primary">glyA</name>
    <name evidence="15" type="ORF">HNR36_002385</name>
</gene>
<keyword evidence="8 12" id="KW-0028">Amino-acid biosynthesis</keyword>
<feature type="binding site" evidence="12">
    <location>
        <position position="119"/>
    </location>
    <ligand>
        <name>(6S)-5,6,7,8-tetrahydrofolate</name>
        <dbReference type="ChEBI" id="CHEBI:57453"/>
    </ligand>
</feature>
<dbReference type="GO" id="GO:0004372">
    <property type="term" value="F:glycine hydroxymethyltransferase activity"/>
    <property type="evidence" value="ECO:0007669"/>
    <property type="project" value="UniProtKB-UniRule"/>
</dbReference>
<dbReference type="FunFam" id="3.40.640.10:FF:000001">
    <property type="entry name" value="Serine hydroxymethyltransferase"/>
    <property type="match status" value="1"/>
</dbReference>
<dbReference type="RefSeq" id="WP_016837245.1">
    <property type="nucleotide sequence ID" value="NZ_AP018335.1"/>
</dbReference>
<accession>A0A840Q4R6</accession>
<evidence type="ECO:0000256" key="6">
    <source>
        <dbReference type="ARBA" id="ARBA00022490"/>
    </source>
</evidence>
<keyword evidence="16" id="KW-1185">Reference proteome</keyword>
<feature type="domain" description="Serine hydroxymethyltransferase-like" evidence="14">
    <location>
        <begin position="7"/>
        <end position="382"/>
    </location>
</feature>
<dbReference type="Gene3D" id="3.90.1150.10">
    <property type="entry name" value="Aspartate Aminotransferase, domain 1"/>
    <property type="match status" value="1"/>
</dbReference>
<dbReference type="UniPathway" id="UPA00193"/>
<name>A0A840Q4R6_URETH</name>
<sequence length="420" mass="45846">MAYEKLAAQDKAVLEAILNEKKRQQENIELIASENIVTEAVMEAQGSVLTNKYAEGYPGKRYYGGCEHVDVVEEIARERAKELFGAKFANVQPHSGAQANMAVYYTILQPGDTVLGMNLSHGGHLTHGSPVNFSGVQYNFVEYGVTKDTNVIDYDDVRAKALEHKPKLIVAGASAYPREIDFKKFREIADEVGAYFMVDMAHIAGLVAAGEHPSPVPYAHFTTTTTHKTLRGPRGGLILTNDEELAKKIDKAVFPGIQGGPLMHVIAAKAVAFGEALKPEFKEYAKQIKKNAQVLAETLISEGLQIVSGGTDNHLLLVNVKSVGLTGKVAEKLLDEVKITVNKNSIPFDEEKPFVTSGIRIGTPAITTRGFKEEDTKEVGLIIAKVLKNPEDEAVKEEALARVKALTDKYPIYEDLVVGE</sequence>
<dbReference type="GO" id="GO:0008168">
    <property type="term" value="F:methyltransferase activity"/>
    <property type="evidence" value="ECO:0007669"/>
    <property type="project" value="UniProtKB-KW"/>
</dbReference>
<dbReference type="GO" id="GO:0005829">
    <property type="term" value="C:cytosol"/>
    <property type="evidence" value="ECO:0007669"/>
    <property type="project" value="TreeGrafter"/>
</dbReference>
<keyword evidence="9 12" id="KW-0808">Transferase</keyword>
<dbReference type="HAMAP" id="MF_00051">
    <property type="entry name" value="SHMT"/>
    <property type="match status" value="1"/>
</dbReference>
<dbReference type="EMBL" id="JACHGZ010000034">
    <property type="protein sequence ID" value="MBB5149986.1"/>
    <property type="molecule type" value="Genomic_DNA"/>
</dbReference>
<dbReference type="Gene3D" id="3.40.640.10">
    <property type="entry name" value="Type I PLP-dependent aspartate aminotransferase-like (Major domain)"/>
    <property type="match status" value="1"/>
</dbReference>
<keyword evidence="7 12" id="KW-0554">One-carbon metabolism</keyword>
<proteinExistence type="inferred from homology"/>
<dbReference type="InterPro" id="IPR015424">
    <property type="entry name" value="PyrdxlP-dep_Trfase"/>
</dbReference>
<dbReference type="SUPFAM" id="SSF53383">
    <property type="entry name" value="PLP-dependent transferases"/>
    <property type="match status" value="1"/>
</dbReference>
<dbReference type="PROSITE" id="PS00096">
    <property type="entry name" value="SHMT"/>
    <property type="match status" value="1"/>
</dbReference>
<comment type="similarity">
    <text evidence="4 12">Belongs to the SHMT family.</text>
</comment>
<protein>
    <recommendedName>
        <fullName evidence="12">Serine hydroxymethyltransferase</fullName>
        <shortName evidence="12">SHMT</shortName>
        <shortName evidence="12">Serine methylase</shortName>
        <ecNumber evidence="12">2.1.2.1</ecNumber>
    </recommendedName>
</protein>
<evidence type="ECO:0000256" key="13">
    <source>
        <dbReference type="PIRSR" id="PIRSR000412-50"/>
    </source>
</evidence>
<reference evidence="15 16" key="1">
    <citation type="submission" date="2020-08" db="EMBL/GenBank/DDBJ databases">
        <title>Genomic Encyclopedia of Type Strains, Phase IV (KMG-IV): sequencing the most valuable type-strain genomes for metagenomic binning, comparative biology and taxonomic classification.</title>
        <authorList>
            <person name="Goeker M."/>
        </authorList>
    </citation>
    <scope>NUCLEOTIDE SEQUENCE [LARGE SCALE GENOMIC DNA]</scope>
    <source>
        <strain evidence="15 16">DSM 10633</strain>
    </source>
</reference>
<evidence type="ECO:0000256" key="2">
    <source>
        <dbReference type="ARBA" id="ARBA00001933"/>
    </source>
</evidence>
<evidence type="ECO:0000256" key="9">
    <source>
        <dbReference type="ARBA" id="ARBA00022679"/>
    </source>
</evidence>
<comment type="subcellular location">
    <subcellularLocation>
        <location evidence="3 12">Cytoplasm</location>
    </subcellularLocation>
</comment>
<comment type="pathway">
    <text evidence="12">Amino-acid biosynthesis; glycine biosynthesis; glycine from L-serine: step 1/1.</text>
</comment>
<dbReference type="InterPro" id="IPR015421">
    <property type="entry name" value="PyrdxlP-dep_Trfase_major"/>
</dbReference>
<dbReference type="InterPro" id="IPR049943">
    <property type="entry name" value="Ser_HO-MeTrfase-like"/>
</dbReference>
<dbReference type="PANTHER" id="PTHR11680:SF35">
    <property type="entry name" value="SERINE HYDROXYMETHYLTRANSFERASE 1"/>
    <property type="match status" value="1"/>
</dbReference>
<evidence type="ECO:0000256" key="1">
    <source>
        <dbReference type="ARBA" id="ARBA00001528"/>
    </source>
</evidence>
<comment type="subunit">
    <text evidence="5 12">Homodimer.</text>
</comment>
<evidence type="ECO:0000256" key="4">
    <source>
        <dbReference type="ARBA" id="ARBA00006376"/>
    </source>
</evidence>
<dbReference type="NCBIfam" id="NF000586">
    <property type="entry name" value="PRK00011.1"/>
    <property type="match status" value="1"/>
</dbReference>
<evidence type="ECO:0000256" key="8">
    <source>
        <dbReference type="ARBA" id="ARBA00022605"/>
    </source>
</evidence>
<dbReference type="InterPro" id="IPR015422">
    <property type="entry name" value="PyrdxlP-dep_Trfase_small"/>
</dbReference>
<dbReference type="UniPathway" id="UPA00288">
    <property type="reaction ID" value="UER01023"/>
</dbReference>
<organism evidence="15 16">
    <name type="scientific">Ureibacillus thermosphaericus</name>
    <dbReference type="NCBI Taxonomy" id="51173"/>
    <lineage>
        <taxon>Bacteria</taxon>
        <taxon>Bacillati</taxon>
        <taxon>Bacillota</taxon>
        <taxon>Bacilli</taxon>
        <taxon>Bacillales</taxon>
        <taxon>Caryophanaceae</taxon>
        <taxon>Ureibacillus</taxon>
    </lineage>
</organism>
<dbReference type="InterPro" id="IPR001085">
    <property type="entry name" value="Ser_HO-MeTrfase"/>
</dbReference>
<comment type="caution">
    <text evidence="12">Lacks conserved residue(s) required for the propagation of feature annotation.</text>
</comment>
<evidence type="ECO:0000256" key="10">
    <source>
        <dbReference type="ARBA" id="ARBA00022898"/>
    </source>
</evidence>
<feature type="binding site" evidence="12">
    <location>
        <begin position="123"/>
        <end position="125"/>
    </location>
    <ligand>
        <name>(6S)-5,6,7,8-tetrahydrofolate</name>
        <dbReference type="ChEBI" id="CHEBI:57453"/>
    </ligand>
</feature>
<dbReference type="AlphaFoldDB" id="A0A840Q4R6"/>
<dbReference type="InterPro" id="IPR039429">
    <property type="entry name" value="SHMT-like_dom"/>
</dbReference>
<keyword evidence="6 12" id="KW-0963">Cytoplasm</keyword>
<dbReference type="PANTHER" id="PTHR11680">
    <property type="entry name" value="SERINE HYDROXYMETHYLTRANSFERASE"/>
    <property type="match status" value="1"/>
</dbReference>
<evidence type="ECO:0000313" key="15">
    <source>
        <dbReference type="EMBL" id="MBB5149986.1"/>
    </source>
</evidence>
<dbReference type="EC" id="2.1.2.1" evidence="12"/>
<dbReference type="PIRSF" id="PIRSF000412">
    <property type="entry name" value="SHMT"/>
    <property type="match status" value="1"/>
</dbReference>
<dbReference type="FunFam" id="3.90.1150.10:FF:000003">
    <property type="entry name" value="Serine hydroxymethyltransferase"/>
    <property type="match status" value="1"/>
</dbReference>
<dbReference type="GO" id="GO:0030170">
    <property type="term" value="F:pyridoxal phosphate binding"/>
    <property type="evidence" value="ECO:0007669"/>
    <property type="project" value="UniProtKB-UniRule"/>
</dbReference>
<comment type="catalytic activity">
    <reaction evidence="1 12">
        <text>(6R)-5,10-methylene-5,6,7,8-tetrahydrofolate + glycine + H2O = (6S)-5,6,7,8-tetrahydrofolate + L-serine</text>
        <dbReference type="Rhea" id="RHEA:15481"/>
        <dbReference type="ChEBI" id="CHEBI:15377"/>
        <dbReference type="ChEBI" id="CHEBI:15636"/>
        <dbReference type="ChEBI" id="CHEBI:33384"/>
        <dbReference type="ChEBI" id="CHEBI:57305"/>
        <dbReference type="ChEBI" id="CHEBI:57453"/>
        <dbReference type="EC" id="2.1.2.1"/>
    </reaction>
</comment>
<dbReference type="Pfam" id="PF00464">
    <property type="entry name" value="SHMT"/>
    <property type="match status" value="1"/>
</dbReference>
<keyword evidence="10 12" id="KW-0663">Pyridoxal phosphate</keyword>
<feature type="site" description="Plays an important role in substrate specificity" evidence="12">
    <location>
        <position position="227"/>
    </location>
</feature>
<comment type="pathway">
    <text evidence="12">One-carbon metabolism; tetrahydrofolate interconversion.</text>
</comment>
<evidence type="ECO:0000256" key="11">
    <source>
        <dbReference type="ARBA" id="ARBA00054606"/>
    </source>
</evidence>
<dbReference type="InterPro" id="IPR019798">
    <property type="entry name" value="Ser_HO-MeTrfase_PLP_BS"/>
</dbReference>
<dbReference type="GO" id="GO:0032259">
    <property type="term" value="P:methylation"/>
    <property type="evidence" value="ECO:0007669"/>
    <property type="project" value="UniProtKB-KW"/>
</dbReference>
<evidence type="ECO:0000256" key="5">
    <source>
        <dbReference type="ARBA" id="ARBA00011738"/>
    </source>
</evidence>
<comment type="caution">
    <text evidence="15">The sequence shown here is derived from an EMBL/GenBank/DDBJ whole genome shotgun (WGS) entry which is preliminary data.</text>
</comment>
<dbReference type="GO" id="GO:0019264">
    <property type="term" value="P:glycine biosynthetic process from serine"/>
    <property type="evidence" value="ECO:0007669"/>
    <property type="project" value="UniProtKB-UniRule"/>
</dbReference>
<dbReference type="Proteomes" id="UP000557217">
    <property type="component" value="Unassembled WGS sequence"/>
</dbReference>